<accession>A0A9D1JIH6</accession>
<sequence length="430" mass="47563">MKKRVLALMMTGILAVGALGASAAAEEEHDPVTLRFMWWGGDDRNEATVEVINMFEEKYPWITIEPEFSGSDGYQEKLSTALAGGQAADIIQNGPGWMPEFVGKGDFFVDFNEYTDIIDLSGFDAEYLANTGTYDRKLLGLPSGVSIQTLLVNKTLADEIGLEFPEDLTWDDLIEMGKKVQEYNSDMYLLNIDSSIMLTHVFRPYYMQLSGKPFIDDETKAVSGDESMLTTVLGYIQSLYDEKVVQPAGDSATFKDATQTNPKWINGEFVCAFTNSSQIDIMTSANPDAEYMVVSLPHAEDAKDDGFYPNPPQLMNVNKSSEHIEEAVMFLDYFFNDPEAAAVLKDLRSIPPTTYAREVCEEQGLISDLVKAAVDYGMTQNGTNEMGLTTDSEVEASIVSMIESVMYQESTVEEAAADGMATLEFVLSEK</sequence>
<reference evidence="2" key="1">
    <citation type="submission" date="2020-10" db="EMBL/GenBank/DDBJ databases">
        <authorList>
            <person name="Gilroy R."/>
        </authorList>
    </citation>
    <scope>NUCLEOTIDE SEQUENCE</scope>
    <source>
        <strain evidence="2">CHK190-19873</strain>
    </source>
</reference>
<proteinExistence type="predicted"/>
<protein>
    <submittedName>
        <fullName evidence="2">Carbohydrate ABC transporter substrate-binding protein</fullName>
    </submittedName>
</protein>
<evidence type="ECO:0000256" key="1">
    <source>
        <dbReference type="SAM" id="SignalP"/>
    </source>
</evidence>
<dbReference type="Gene3D" id="3.40.190.10">
    <property type="entry name" value="Periplasmic binding protein-like II"/>
    <property type="match status" value="2"/>
</dbReference>
<name>A0A9D1JIH6_9FIRM</name>
<dbReference type="InterPro" id="IPR006059">
    <property type="entry name" value="SBP"/>
</dbReference>
<dbReference type="Pfam" id="PF01547">
    <property type="entry name" value="SBP_bac_1"/>
    <property type="match status" value="1"/>
</dbReference>
<feature type="chain" id="PRO_5039402110" evidence="1">
    <location>
        <begin position="24"/>
        <end position="430"/>
    </location>
</feature>
<reference evidence="2" key="2">
    <citation type="journal article" date="2021" name="PeerJ">
        <title>Extensive microbial diversity within the chicken gut microbiome revealed by metagenomics and culture.</title>
        <authorList>
            <person name="Gilroy R."/>
            <person name="Ravi A."/>
            <person name="Getino M."/>
            <person name="Pursley I."/>
            <person name="Horton D.L."/>
            <person name="Alikhan N.F."/>
            <person name="Baker D."/>
            <person name="Gharbi K."/>
            <person name="Hall N."/>
            <person name="Watson M."/>
            <person name="Adriaenssens E.M."/>
            <person name="Foster-Nyarko E."/>
            <person name="Jarju S."/>
            <person name="Secka A."/>
            <person name="Antonio M."/>
            <person name="Oren A."/>
            <person name="Chaudhuri R.R."/>
            <person name="La Ragione R."/>
            <person name="Hildebrand F."/>
            <person name="Pallen M.J."/>
        </authorList>
    </citation>
    <scope>NUCLEOTIDE SEQUENCE</scope>
    <source>
        <strain evidence="2">CHK190-19873</strain>
    </source>
</reference>
<organism evidence="2 3">
    <name type="scientific">Candidatus Limivivens intestinipullorum</name>
    <dbReference type="NCBI Taxonomy" id="2840858"/>
    <lineage>
        <taxon>Bacteria</taxon>
        <taxon>Bacillati</taxon>
        <taxon>Bacillota</taxon>
        <taxon>Clostridia</taxon>
        <taxon>Lachnospirales</taxon>
        <taxon>Lachnospiraceae</taxon>
        <taxon>Lachnospiraceae incertae sedis</taxon>
        <taxon>Candidatus Limivivens</taxon>
    </lineage>
</organism>
<dbReference type="InterPro" id="IPR050490">
    <property type="entry name" value="Bact_solute-bd_prot1"/>
</dbReference>
<comment type="caution">
    <text evidence="2">The sequence shown here is derived from an EMBL/GenBank/DDBJ whole genome shotgun (WGS) entry which is preliminary data.</text>
</comment>
<dbReference type="Proteomes" id="UP000823935">
    <property type="component" value="Unassembled WGS sequence"/>
</dbReference>
<dbReference type="PANTHER" id="PTHR43649:SF11">
    <property type="entry name" value="ABC TRANSPORTER SUBSTRATE-BINDING PROTEIN YESO-RELATED"/>
    <property type="match status" value="1"/>
</dbReference>
<dbReference type="SUPFAM" id="SSF53850">
    <property type="entry name" value="Periplasmic binding protein-like II"/>
    <property type="match status" value="1"/>
</dbReference>
<feature type="signal peptide" evidence="1">
    <location>
        <begin position="1"/>
        <end position="23"/>
    </location>
</feature>
<dbReference type="PANTHER" id="PTHR43649">
    <property type="entry name" value="ARABINOSE-BINDING PROTEIN-RELATED"/>
    <property type="match status" value="1"/>
</dbReference>
<evidence type="ECO:0000313" key="3">
    <source>
        <dbReference type="Proteomes" id="UP000823935"/>
    </source>
</evidence>
<evidence type="ECO:0000313" key="2">
    <source>
        <dbReference type="EMBL" id="HIS30136.1"/>
    </source>
</evidence>
<dbReference type="EMBL" id="DVIQ01000005">
    <property type="protein sequence ID" value="HIS30136.1"/>
    <property type="molecule type" value="Genomic_DNA"/>
</dbReference>
<keyword evidence="1" id="KW-0732">Signal</keyword>
<gene>
    <name evidence="2" type="ORF">IAB44_01075</name>
</gene>
<dbReference type="AlphaFoldDB" id="A0A9D1JIH6"/>